<protein>
    <submittedName>
        <fullName evidence="8">Uncharacterized protein</fullName>
    </submittedName>
</protein>
<sequence>MDYFDLATATSTLAMIGFPLLLFLFSFLCLSKAFPRNTGQKKTPLEAGGAWPIVGHLRLLGGRQPPHITLGGAIFSIKLGVHRALVVSSSEIAKECLTANSPLVQSF</sequence>
<evidence type="ECO:0000256" key="5">
    <source>
        <dbReference type="ARBA" id="ARBA00023004"/>
    </source>
</evidence>
<evidence type="ECO:0000256" key="2">
    <source>
        <dbReference type="ARBA" id="ARBA00022617"/>
    </source>
</evidence>
<accession>A0ABR2SZF6</accession>
<evidence type="ECO:0000256" key="1">
    <source>
        <dbReference type="ARBA" id="ARBA00010617"/>
    </source>
</evidence>
<keyword evidence="4" id="KW-0560">Oxidoreductase</keyword>
<keyword evidence="7" id="KW-0812">Transmembrane</keyword>
<keyword evidence="5" id="KW-0408">Iron</keyword>
<gene>
    <name evidence="8" type="ORF">V6N11_032035</name>
</gene>
<keyword evidence="7" id="KW-1133">Transmembrane helix</keyword>
<reference evidence="8 9" key="1">
    <citation type="journal article" date="2024" name="G3 (Bethesda)">
        <title>Genome assembly of Hibiscus sabdariffa L. provides insights into metabolisms of medicinal natural products.</title>
        <authorList>
            <person name="Kim T."/>
        </authorList>
    </citation>
    <scope>NUCLEOTIDE SEQUENCE [LARGE SCALE GENOMIC DNA]</scope>
    <source>
        <strain evidence="8">TK-2024</strain>
        <tissue evidence="8">Old leaves</tissue>
    </source>
</reference>
<dbReference type="InterPro" id="IPR050651">
    <property type="entry name" value="Plant_Cytochrome_P450_Monoox"/>
</dbReference>
<keyword evidence="9" id="KW-1185">Reference proteome</keyword>
<evidence type="ECO:0000313" key="8">
    <source>
        <dbReference type="EMBL" id="KAK9030613.1"/>
    </source>
</evidence>
<dbReference type="PANTHER" id="PTHR47947">
    <property type="entry name" value="CYTOCHROME P450 82C3-RELATED"/>
    <property type="match status" value="1"/>
</dbReference>
<evidence type="ECO:0000256" key="7">
    <source>
        <dbReference type="SAM" id="Phobius"/>
    </source>
</evidence>
<comment type="similarity">
    <text evidence="1">Belongs to the cytochrome P450 family.</text>
</comment>
<evidence type="ECO:0000256" key="3">
    <source>
        <dbReference type="ARBA" id="ARBA00022723"/>
    </source>
</evidence>
<organism evidence="8 9">
    <name type="scientific">Hibiscus sabdariffa</name>
    <name type="common">roselle</name>
    <dbReference type="NCBI Taxonomy" id="183260"/>
    <lineage>
        <taxon>Eukaryota</taxon>
        <taxon>Viridiplantae</taxon>
        <taxon>Streptophyta</taxon>
        <taxon>Embryophyta</taxon>
        <taxon>Tracheophyta</taxon>
        <taxon>Spermatophyta</taxon>
        <taxon>Magnoliopsida</taxon>
        <taxon>eudicotyledons</taxon>
        <taxon>Gunneridae</taxon>
        <taxon>Pentapetalae</taxon>
        <taxon>rosids</taxon>
        <taxon>malvids</taxon>
        <taxon>Malvales</taxon>
        <taxon>Malvaceae</taxon>
        <taxon>Malvoideae</taxon>
        <taxon>Hibiscus</taxon>
    </lineage>
</organism>
<dbReference type="EMBL" id="JBBPBN010000010">
    <property type="protein sequence ID" value="KAK9030613.1"/>
    <property type="molecule type" value="Genomic_DNA"/>
</dbReference>
<evidence type="ECO:0000313" key="9">
    <source>
        <dbReference type="Proteomes" id="UP001396334"/>
    </source>
</evidence>
<dbReference type="InterPro" id="IPR036396">
    <property type="entry name" value="Cyt_P450_sf"/>
</dbReference>
<dbReference type="Gene3D" id="1.10.630.10">
    <property type="entry name" value="Cytochrome P450"/>
    <property type="match status" value="1"/>
</dbReference>
<keyword evidence="7" id="KW-0472">Membrane</keyword>
<dbReference type="Proteomes" id="UP001396334">
    <property type="component" value="Unassembled WGS sequence"/>
</dbReference>
<evidence type="ECO:0000256" key="6">
    <source>
        <dbReference type="ARBA" id="ARBA00023033"/>
    </source>
</evidence>
<comment type="caution">
    <text evidence="8">The sequence shown here is derived from an EMBL/GenBank/DDBJ whole genome shotgun (WGS) entry which is preliminary data.</text>
</comment>
<proteinExistence type="inferred from homology"/>
<keyword evidence="6" id="KW-0503">Monooxygenase</keyword>
<keyword evidence="3" id="KW-0479">Metal-binding</keyword>
<name>A0ABR2SZF6_9ROSI</name>
<evidence type="ECO:0000256" key="4">
    <source>
        <dbReference type="ARBA" id="ARBA00023002"/>
    </source>
</evidence>
<feature type="transmembrane region" description="Helical" evidence="7">
    <location>
        <begin position="6"/>
        <end position="30"/>
    </location>
</feature>
<keyword evidence="2" id="KW-0349">Heme</keyword>
<dbReference type="PANTHER" id="PTHR47947:SF2">
    <property type="entry name" value="CYTOCHROME P450 82C3-LIKE"/>
    <property type="match status" value="1"/>
</dbReference>